<feature type="compositionally biased region" description="Polar residues" evidence="7">
    <location>
        <begin position="83"/>
        <end position="94"/>
    </location>
</feature>
<dbReference type="InterPro" id="IPR049914">
    <property type="entry name" value="PHD1-3/5-6"/>
</dbReference>
<evidence type="ECO:0000256" key="6">
    <source>
        <dbReference type="PROSITE-ProRule" id="PRU00146"/>
    </source>
</evidence>
<dbReference type="GO" id="GO:0034244">
    <property type="term" value="P:negative regulation of transcription elongation by RNA polymerase II"/>
    <property type="evidence" value="ECO:0007669"/>
    <property type="project" value="InterPro"/>
</dbReference>
<evidence type="ECO:0000256" key="4">
    <source>
        <dbReference type="ARBA" id="ARBA00023015"/>
    </source>
</evidence>
<dbReference type="GO" id="GO:0140566">
    <property type="term" value="F:histone reader activity"/>
    <property type="evidence" value="ECO:0007669"/>
    <property type="project" value="InterPro"/>
</dbReference>
<sequence length="334" mass="37917">MVSNICLTCGSGAFKEVLVYCDKCKEYAQHAYCLDASEEYFYTWYCEDCEEQMKSDTSISTHDLDDCESMDTEELLQISTSDSAGTSITPANGASKNLNVKKTKKLKKESKKKKISRSESVAKRVLETILEGNEEAEGNEVDCDQEGHVLEEEKFNASDNVVPISPDDPLEIPEDGHSTRVAAKPVAVPTWRGSLNIVNKVDKVDYINLRNVTVSGLVAHLSSLACPKVLEEAKFLKTHLEPDLVRRTDVWPKGYDMCETRPSDRSIALYIFPDKKIDQKGFDNFVVSMKQEDLAMRIEIENAELLLFTSQLLPEQYRRFKTKMYLWGVFKEKY</sequence>
<dbReference type="Gene3D" id="3.30.40.10">
    <property type="entry name" value="Zinc/RING finger domain, C3HC4 (zinc finger)"/>
    <property type="match status" value="1"/>
</dbReference>
<evidence type="ECO:0000256" key="5">
    <source>
        <dbReference type="ARBA" id="ARBA00023163"/>
    </source>
</evidence>
<dbReference type="PANTHER" id="PTHR33304">
    <property type="match status" value="1"/>
</dbReference>
<keyword evidence="10" id="KW-1185">Reference proteome</keyword>
<dbReference type="InterPro" id="IPR013083">
    <property type="entry name" value="Znf_RING/FYVE/PHD"/>
</dbReference>
<gene>
    <name evidence="9" type="ORF">M0R45_028158</name>
</gene>
<dbReference type="PANTHER" id="PTHR33304:SF18">
    <property type="entry name" value="CHROMATIN REGULATOR PHD FAMILY-RELATED"/>
    <property type="match status" value="1"/>
</dbReference>
<dbReference type="SMART" id="SM00249">
    <property type="entry name" value="PHD"/>
    <property type="match status" value="1"/>
</dbReference>
<dbReference type="InterPro" id="IPR019787">
    <property type="entry name" value="Znf_PHD-finger"/>
</dbReference>
<comment type="caution">
    <text evidence="9">The sequence shown here is derived from an EMBL/GenBank/DDBJ whole genome shotgun (WGS) entry which is preliminary data.</text>
</comment>
<dbReference type="PROSITE" id="PS01359">
    <property type="entry name" value="ZF_PHD_1"/>
    <property type="match status" value="1"/>
</dbReference>
<keyword evidence="4" id="KW-0805">Transcription regulation</keyword>
<proteinExistence type="predicted"/>
<evidence type="ECO:0000313" key="10">
    <source>
        <dbReference type="Proteomes" id="UP001457282"/>
    </source>
</evidence>
<keyword evidence="2 6" id="KW-0863">Zinc-finger</keyword>
<dbReference type="InterPro" id="IPR011011">
    <property type="entry name" value="Znf_FYVE_PHD"/>
</dbReference>
<evidence type="ECO:0000256" key="2">
    <source>
        <dbReference type="ARBA" id="ARBA00022771"/>
    </source>
</evidence>
<evidence type="ECO:0000256" key="1">
    <source>
        <dbReference type="ARBA" id="ARBA00022723"/>
    </source>
</evidence>
<reference evidence="9 10" key="1">
    <citation type="journal article" date="2023" name="G3 (Bethesda)">
        <title>A chromosome-length genome assembly and annotation of blackberry (Rubus argutus, cv. 'Hillquist').</title>
        <authorList>
            <person name="Bruna T."/>
            <person name="Aryal R."/>
            <person name="Dudchenko O."/>
            <person name="Sargent D.J."/>
            <person name="Mead D."/>
            <person name="Buti M."/>
            <person name="Cavallini A."/>
            <person name="Hytonen T."/>
            <person name="Andres J."/>
            <person name="Pham M."/>
            <person name="Weisz D."/>
            <person name="Mascagni F."/>
            <person name="Usai G."/>
            <person name="Natali L."/>
            <person name="Bassil N."/>
            <person name="Fernandez G.E."/>
            <person name="Lomsadze A."/>
            <person name="Armour M."/>
            <person name="Olukolu B."/>
            <person name="Poorten T."/>
            <person name="Britton C."/>
            <person name="Davik J."/>
            <person name="Ashrafi H."/>
            <person name="Aiden E.L."/>
            <person name="Borodovsky M."/>
            <person name="Worthington M."/>
        </authorList>
    </citation>
    <scope>NUCLEOTIDE SEQUENCE [LARGE SCALE GENOMIC DNA]</scope>
    <source>
        <strain evidence="9">PI 553951</strain>
    </source>
</reference>
<feature type="domain" description="PHD-type" evidence="8">
    <location>
        <begin position="3"/>
        <end position="52"/>
    </location>
</feature>
<organism evidence="9 10">
    <name type="scientific">Rubus argutus</name>
    <name type="common">Southern blackberry</name>
    <dbReference type="NCBI Taxonomy" id="59490"/>
    <lineage>
        <taxon>Eukaryota</taxon>
        <taxon>Viridiplantae</taxon>
        <taxon>Streptophyta</taxon>
        <taxon>Embryophyta</taxon>
        <taxon>Tracheophyta</taxon>
        <taxon>Spermatophyta</taxon>
        <taxon>Magnoliopsida</taxon>
        <taxon>eudicotyledons</taxon>
        <taxon>Gunneridae</taxon>
        <taxon>Pentapetalae</taxon>
        <taxon>rosids</taxon>
        <taxon>fabids</taxon>
        <taxon>Rosales</taxon>
        <taxon>Rosaceae</taxon>
        <taxon>Rosoideae</taxon>
        <taxon>Rosoideae incertae sedis</taxon>
        <taxon>Rubus</taxon>
    </lineage>
</organism>
<dbReference type="EMBL" id="JBEDUW010000006">
    <property type="protein sequence ID" value="KAK9919569.1"/>
    <property type="molecule type" value="Genomic_DNA"/>
</dbReference>
<dbReference type="InterPro" id="IPR001965">
    <property type="entry name" value="Znf_PHD"/>
</dbReference>
<dbReference type="GO" id="GO:0008270">
    <property type="term" value="F:zinc ion binding"/>
    <property type="evidence" value="ECO:0007669"/>
    <property type="project" value="UniProtKB-KW"/>
</dbReference>
<evidence type="ECO:0000256" key="7">
    <source>
        <dbReference type="SAM" id="MobiDB-lite"/>
    </source>
</evidence>
<dbReference type="Pfam" id="PF23121">
    <property type="entry name" value="SPOC_AIPP2"/>
    <property type="match status" value="1"/>
</dbReference>
<dbReference type="AlphaFoldDB" id="A0AAW1W4A5"/>
<protein>
    <recommendedName>
        <fullName evidence="8">PHD-type domain-containing protein</fullName>
    </recommendedName>
</protein>
<keyword evidence="1" id="KW-0479">Metal-binding</keyword>
<feature type="compositionally biased region" description="Basic residues" evidence="7">
    <location>
        <begin position="99"/>
        <end position="115"/>
    </location>
</feature>
<dbReference type="InterPro" id="IPR056280">
    <property type="entry name" value="AIPP2-like_SPOC"/>
</dbReference>
<keyword evidence="5" id="KW-0804">Transcription</keyword>
<dbReference type="PROSITE" id="PS50016">
    <property type="entry name" value="ZF_PHD_2"/>
    <property type="match status" value="1"/>
</dbReference>
<accession>A0AAW1W4A5</accession>
<keyword evidence="3" id="KW-0862">Zinc</keyword>
<evidence type="ECO:0000259" key="8">
    <source>
        <dbReference type="PROSITE" id="PS50016"/>
    </source>
</evidence>
<feature type="region of interest" description="Disordered" evidence="7">
    <location>
        <begin position="83"/>
        <end position="115"/>
    </location>
</feature>
<dbReference type="InterPro" id="IPR019786">
    <property type="entry name" value="Zinc_finger_PHD-type_CS"/>
</dbReference>
<dbReference type="SUPFAM" id="SSF57903">
    <property type="entry name" value="FYVE/PHD zinc finger"/>
    <property type="match status" value="1"/>
</dbReference>
<evidence type="ECO:0000313" key="9">
    <source>
        <dbReference type="EMBL" id="KAK9919569.1"/>
    </source>
</evidence>
<name>A0AAW1W4A5_RUBAR</name>
<evidence type="ECO:0000256" key="3">
    <source>
        <dbReference type="ARBA" id="ARBA00022833"/>
    </source>
</evidence>
<dbReference type="Proteomes" id="UP001457282">
    <property type="component" value="Unassembled WGS sequence"/>
</dbReference>